<organism evidence="1 2">
    <name type="scientific">Kaistia nematophila</name>
    <dbReference type="NCBI Taxonomy" id="2994654"/>
    <lineage>
        <taxon>Bacteria</taxon>
        <taxon>Pseudomonadati</taxon>
        <taxon>Pseudomonadota</taxon>
        <taxon>Alphaproteobacteria</taxon>
        <taxon>Hyphomicrobiales</taxon>
        <taxon>Kaistiaceae</taxon>
        <taxon>Kaistia</taxon>
    </lineage>
</organism>
<dbReference type="EMBL" id="JAPKNK010000002">
    <property type="protein sequence ID" value="MCX5569088.1"/>
    <property type="molecule type" value="Genomic_DNA"/>
</dbReference>
<proteinExistence type="predicted"/>
<comment type="caution">
    <text evidence="1">The sequence shown here is derived from an EMBL/GenBank/DDBJ whole genome shotgun (WGS) entry which is preliminary data.</text>
</comment>
<evidence type="ECO:0008006" key="3">
    <source>
        <dbReference type="Google" id="ProtNLM"/>
    </source>
</evidence>
<name>A0A9X3IK47_9HYPH</name>
<dbReference type="RefSeq" id="WP_266338040.1">
    <property type="nucleotide sequence ID" value="NZ_JAPKNK010000002.1"/>
</dbReference>
<evidence type="ECO:0000313" key="1">
    <source>
        <dbReference type="EMBL" id="MCX5569088.1"/>
    </source>
</evidence>
<dbReference type="AlphaFoldDB" id="A0A9X3IK47"/>
<evidence type="ECO:0000313" key="2">
    <source>
        <dbReference type="Proteomes" id="UP001144805"/>
    </source>
</evidence>
<dbReference type="Proteomes" id="UP001144805">
    <property type="component" value="Unassembled WGS sequence"/>
</dbReference>
<gene>
    <name evidence="1" type="ORF">OSH07_07765</name>
</gene>
<protein>
    <recommendedName>
        <fullName evidence="3">Nitrate reductase</fullName>
    </recommendedName>
</protein>
<sequence>MRLFNPFAPRDAARRAEAAARIKDWTRAALGLDAATRVLVHELACSRPNCPPRETVILVVPAEAPPFKLALHSAMDDLSEDDLAQAWASREGVP</sequence>
<reference evidence="1" key="1">
    <citation type="submission" date="2022-11" db="EMBL/GenBank/DDBJ databases">
        <title>Biodiversity and phylogenetic relationships of bacteria.</title>
        <authorList>
            <person name="Machado R.A.R."/>
            <person name="Bhat A."/>
            <person name="Loulou A."/>
            <person name="Kallel S."/>
        </authorList>
    </citation>
    <scope>NUCLEOTIDE SEQUENCE</scope>
    <source>
        <strain evidence="1">K-TC2</strain>
    </source>
</reference>
<keyword evidence="2" id="KW-1185">Reference proteome</keyword>
<accession>A0A9X3IK47</accession>